<dbReference type="AlphaFoldDB" id="A0A6A6EKC7"/>
<evidence type="ECO:0000259" key="10">
    <source>
        <dbReference type="Pfam" id="PF02784"/>
    </source>
</evidence>
<evidence type="ECO:0000256" key="7">
    <source>
        <dbReference type="ARBA" id="ARBA00034138"/>
    </source>
</evidence>
<dbReference type="InterPro" id="IPR029066">
    <property type="entry name" value="PLP-binding_barrel"/>
</dbReference>
<comment type="subunit">
    <text evidence="8">Homodimer. Only the dimer is catalytically active, as the active sites are constructed of residues from both monomers.</text>
</comment>
<keyword evidence="3" id="KW-0210">Decarboxylase</keyword>
<sequence length="406" mass="45042">MAHDPFREQLEVDRLLRQGIEAVEGTNQISDGNPICVVDLGEVKARYQLWTQHFPHVAPFYAVKCNSDLKVLEWLLRLGAGINCNTLAELEYVLGLGFDAKKITLTHPFKSQTLLHTARLRGVSMLSFDTIEELDAIQKSFPEAELLLRIATYETVYGKRTPSHFGITTEDIEDYLKAAKQRDLKVVGVSFHSEAGGDPTQSFQSGIIQAIETIPHIIKMAIALGFHPRIVDIGGGFIGQSFPKVAGAIAEALARTLPPGFTIIGEPGRFMVDSSTTIACKVLGIRGCSRGRSNIPAVICINSSVFEDFAMFVTDYVEPYVEPFKVHSRYLTWKERGQKSGEGRNYMVAGYSLFEADEFVKIIRVHHDINVGDWICFRHMGAYSNPPSAAVGGGESRTMKLYHITE</sequence>
<dbReference type="Gene3D" id="2.40.37.10">
    <property type="entry name" value="Lyase, Ornithine Decarboxylase, Chain A, domain 1"/>
    <property type="match status" value="1"/>
</dbReference>
<keyword evidence="12" id="KW-1185">Reference proteome</keyword>
<evidence type="ECO:0000313" key="12">
    <source>
        <dbReference type="Proteomes" id="UP000800200"/>
    </source>
</evidence>
<keyword evidence="4" id="KW-0663">Pyridoxal phosphate</keyword>
<evidence type="ECO:0000256" key="6">
    <source>
        <dbReference type="ARBA" id="ARBA00034115"/>
    </source>
</evidence>
<dbReference type="GO" id="GO:0033387">
    <property type="term" value="P:putrescine biosynthetic process from arginine, via ornithine"/>
    <property type="evidence" value="ECO:0007669"/>
    <property type="project" value="TreeGrafter"/>
</dbReference>
<dbReference type="InterPro" id="IPR002433">
    <property type="entry name" value="Orn_de-COase"/>
</dbReference>
<accession>A0A6A6EKC7</accession>
<dbReference type="EC" id="4.1.1.17" evidence="7"/>
<dbReference type="InterPro" id="IPR022644">
    <property type="entry name" value="De-COase2_N"/>
</dbReference>
<evidence type="ECO:0000256" key="9">
    <source>
        <dbReference type="ARBA" id="ARBA00049127"/>
    </source>
</evidence>
<dbReference type="EMBL" id="ML994617">
    <property type="protein sequence ID" value="KAF2191372.1"/>
    <property type="molecule type" value="Genomic_DNA"/>
</dbReference>
<dbReference type="PROSITE" id="PS00878">
    <property type="entry name" value="ODR_DC_2_1"/>
    <property type="match status" value="1"/>
</dbReference>
<evidence type="ECO:0000256" key="2">
    <source>
        <dbReference type="ARBA" id="ARBA00008872"/>
    </source>
</evidence>
<comment type="cofactor">
    <cofactor evidence="1">
        <name>pyridoxal 5'-phosphate</name>
        <dbReference type="ChEBI" id="CHEBI:597326"/>
    </cofactor>
</comment>
<feature type="domain" description="Orn/DAP/Arg decarboxylase 2 N-terminal" evidence="10">
    <location>
        <begin position="40"/>
        <end position="272"/>
    </location>
</feature>
<dbReference type="Gene3D" id="3.20.20.10">
    <property type="entry name" value="Alanine racemase"/>
    <property type="match status" value="1"/>
</dbReference>
<dbReference type="PRINTS" id="PR01182">
    <property type="entry name" value="ORNDCRBXLASE"/>
</dbReference>
<reference evidence="11" key="1">
    <citation type="journal article" date="2020" name="Stud. Mycol.">
        <title>101 Dothideomycetes genomes: a test case for predicting lifestyles and emergence of pathogens.</title>
        <authorList>
            <person name="Haridas S."/>
            <person name="Albert R."/>
            <person name="Binder M."/>
            <person name="Bloem J."/>
            <person name="Labutti K."/>
            <person name="Salamov A."/>
            <person name="Andreopoulos B."/>
            <person name="Baker S."/>
            <person name="Barry K."/>
            <person name="Bills G."/>
            <person name="Bluhm B."/>
            <person name="Cannon C."/>
            <person name="Castanera R."/>
            <person name="Culley D."/>
            <person name="Daum C."/>
            <person name="Ezra D."/>
            <person name="Gonzalez J."/>
            <person name="Henrissat B."/>
            <person name="Kuo A."/>
            <person name="Liang C."/>
            <person name="Lipzen A."/>
            <person name="Lutzoni F."/>
            <person name="Magnuson J."/>
            <person name="Mondo S."/>
            <person name="Nolan M."/>
            <person name="Ohm R."/>
            <person name="Pangilinan J."/>
            <person name="Park H.-J."/>
            <person name="Ramirez L."/>
            <person name="Alfaro M."/>
            <person name="Sun H."/>
            <person name="Tritt A."/>
            <person name="Yoshinaga Y."/>
            <person name="Zwiers L.-H."/>
            <person name="Turgeon B."/>
            <person name="Goodwin S."/>
            <person name="Spatafora J."/>
            <person name="Crous P."/>
            <person name="Grigoriev I."/>
        </authorList>
    </citation>
    <scope>NUCLEOTIDE SEQUENCE</scope>
    <source>
        <strain evidence="11">CBS 207.26</strain>
    </source>
</reference>
<dbReference type="InterPro" id="IPR000183">
    <property type="entry name" value="Orn/DAP/Arg_de-COase"/>
</dbReference>
<evidence type="ECO:0000256" key="1">
    <source>
        <dbReference type="ARBA" id="ARBA00001933"/>
    </source>
</evidence>
<name>A0A6A6EKC7_9PEZI</name>
<comment type="catalytic activity">
    <reaction evidence="9">
        <text>L-ornithine + H(+) = putrescine + CO2</text>
        <dbReference type="Rhea" id="RHEA:22964"/>
        <dbReference type="ChEBI" id="CHEBI:15378"/>
        <dbReference type="ChEBI" id="CHEBI:16526"/>
        <dbReference type="ChEBI" id="CHEBI:46911"/>
        <dbReference type="ChEBI" id="CHEBI:326268"/>
        <dbReference type="EC" id="4.1.1.17"/>
    </reaction>
</comment>
<comment type="similarity">
    <text evidence="2">Belongs to the Orn/Lys/Arg decarboxylase class-II family.</text>
</comment>
<dbReference type="InterPro" id="IPR022653">
    <property type="entry name" value="De-COase2_pyr-phos_BS"/>
</dbReference>
<evidence type="ECO:0000256" key="5">
    <source>
        <dbReference type="ARBA" id="ARBA00023239"/>
    </source>
</evidence>
<dbReference type="FunFam" id="3.20.20.10:FF:000008">
    <property type="entry name" value="Ornithine decarboxylase"/>
    <property type="match status" value="1"/>
</dbReference>
<comment type="pathway">
    <text evidence="6">Amine and polyamine biosynthesis; putrescine biosynthesis via L-ornithine pathway; putrescine from L-ornithine: step 1/1.</text>
</comment>
<evidence type="ECO:0000256" key="8">
    <source>
        <dbReference type="ARBA" id="ARBA00046672"/>
    </source>
</evidence>
<evidence type="ECO:0000256" key="4">
    <source>
        <dbReference type="ARBA" id="ARBA00022898"/>
    </source>
</evidence>
<dbReference type="PANTHER" id="PTHR11482:SF6">
    <property type="entry name" value="ORNITHINE DECARBOXYLASE 1-RELATED"/>
    <property type="match status" value="1"/>
</dbReference>
<dbReference type="SUPFAM" id="SSF51419">
    <property type="entry name" value="PLP-binding barrel"/>
    <property type="match status" value="1"/>
</dbReference>
<dbReference type="Proteomes" id="UP000800200">
    <property type="component" value="Unassembled WGS sequence"/>
</dbReference>
<dbReference type="OrthoDB" id="5034579at2759"/>
<evidence type="ECO:0000313" key="11">
    <source>
        <dbReference type="EMBL" id="KAF2191372.1"/>
    </source>
</evidence>
<protein>
    <recommendedName>
        <fullName evidence="7">ornithine decarboxylase</fullName>
        <ecNumber evidence="7">4.1.1.17</ecNumber>
    </recommendedName>
</protein>
<dbReference type="SUPFAM" id="SSF50621">
    <property type="entry name" value="Alanine racemase C-terminal domain-like"/>
    <property type="match status" value="1"/>
</dbReference>
<dbReference type="PANTHER" id="PTHR11482">
    <property type="entry name" value="ARGININE/DIAMINOPIMELATE/ORNITHINE DECARBOXYLASE"/>
    <property type="match status" value="1"/>
</dbReference>
<dbReference type="GO" id="GO:0004586">
    <property type="term" value="F:ornithine decarboxylase activity"/>
    <property type="evidence" value="ECO:0007669"/>
    <property type="project" value="UniProtKB-EC"/>
</dbReference>
<proteinExistence type="inferred from homology"/>
<keyword evidence="5" id="KW-0456">Lyase</keyword>
<dbReference type="PRINTS" id="PR01179">
    <property type="entry name" value="ODADCRBXLASE"/>
</dbReference>
<evidence type="ECO:0000256" key="3">
    <source>
        <dbReference type="ARBA" id="ARBA00022793"/>
    </source>
</evidence>
<organism evidence="11 12">
    <name type="scientific">Zopfia rhizophila CBS 207.26</name>
    <dbReference type="NCBI Taxonomy" id="1314779"/>
    <lineage>
        <taxon>Eukaryota</taxon>
        <taxon>Fungi</taxon>
        <taxon>Dikarya</taxon>
        <taxon>Ascomycota</taxon>
        <taxon>Pezizomycotina</taxon>
        <taxon>Dothideomycetes</taxon>
        <taxon>Dothideomycetes incertae sedis</taxon>
        <taxon>Zopfiaceae</taxon>
        <taxon>Zopfia</taxon>
    </lineage>
</organism>
<dbReference type="Pfam" id="PF02784">
    <property type="entry name" value="Orn_Arg_deC_N"/>
    <property type="match status" value="1"/>
</dbReference>
<gene>
    <name evidence="11" type="ORF">K469DRAFT_558462</name>
</gene>
<dbReference type="GO" id="GO:0005737">
    <property type="term" value="C:cytoplasm"/>
    <property type="evidence" value="ECO:0007669"/>
    <property type="project" value="TreeGrafter"/>
</dbReference>
<dbReference type="InterPro" id="IPR009006">
    <property type="entry name" value="Ala_racemase/Decarboxylase_C"/>
</dbReference>